<evidence type="ECO:0000313" key="2">
    <source>
        <dbReference type="Proteomes" id="UP001281147"/>
    </source>
</evidence>
<dbReference type="EMBL" id="JAUTXU010000149">
    <property type="protein sequence ID" value="KAK3703650.1"/>
    <property type="molecule type" value="Genomic_DNA"/>
</dbReference>
<gene>
    <name evidence="1" type="ORF">LTR37_014346</name>
</gene>
<sequence>MHITLVLCTLGAATALAIPTGARGSFGARGIEEREARQNDPGKYFLTPPEKREARQNDPGKYFLISPEKREARQNDPGKYFLIPPEKREARQPDSDKYLLPPYEGKAWVYKDGQSDNTATGRRNADAVGTSNDLLVLLDSYAIKDR</sequence>
<protein>
    <submittedName>
        <fullName evidence="1">Uncharacterized protein</fullName>
    </submittedName>
</protein>
<comment type="caution">
    <text evidence="1">The sequence shown here is derived from an EMBL/GenBank/DDBJ whole genome shotgun (WGS) entry which is preliminary data.</text>
</comment>
<reference evidence="1" key="1">
    <citation type="submission" date="2023-07" db="EMBL/GenBank/DDBJ databases">
        <title>Black Yeasts Isolated from many extreme environments.</title>
        <authorList>
            <person name="Coleine C."/>
            <person name="Stajich J.E."/>
            <person name="Selbmann L."/>
        </authorList>
    </citation>
    <scope>NUCLEOTIDE SEQUENCE</scope>
    <source>
        <strain evidence="1">CCFEE 5714</strain>
    </source>
</reference>
<proteinExistence type="predicted"/>
<keyword evidence="2" id="KW-1185">Reference proteome</keyword>
<name>A0ACC3MU63_9PEZI</name>
<organism evidence="1 2">
    <name type="scientific">Vermiconidia calcicola</name>
    <dbReference type="NCBI Taxonomy" id="1690605"/>
    <lineage>
        <taxon>Eukaryota</taxon>
        <taxon>Fungi</taxon>
        <taxon>Dikarya</taxon>
        <taxon>Ascomycota</taxon>
        <taxon>Pezizomycotina</taxon>
        <taxon>Dothideomycetes</taxon>
        <taxon>Dothideomycetidae</taxon>
        <taxon>Mycosphaerellales</taxon>
        <taxon>Extremaceae</taxon>
        <taxon>Vermiconidia</taxon>
    </lineage>
</organism>
<dbReference type="Proteomes" id="UP001281147">
    <property type="component" value="Unassembled WGS sequence"/>
</dbReference>
<evidence type="ECO:0000313" key="1">
    <source>
        <dbReference type="EMBL" id="KAK3703650.1"/>
    </source>
</evidence>
<accession>A0ACC3MU63</accession>